<feature type="transmembrane region" description="Helical" evidence="1">
    <location>
        <begin position="12"/>
        <end position="40"/>
    </location>
</feature>
<gene>
    <name evidence="2" type="ORF">Ami3637_06100</name>
</gene>
<keyword evidence="1" id="KW-0812">Transmembrane</keyword>
<evidence type="ECO:0000313" key="2">
    <source>
        <dbReference type="EMBL" id="QHI72026.1"/>
    </source>
</evidence>
<dbReference type="Proteomes" id="UP000463883">
    <property type="component" value="Chromosome"/>
</dbReference>
<reference evidence="2 3" key="1">
    <citation type="submission" date="2020-01" db="EMBL/GenBank/DDBJ databases">
        <title>Genomic analysis of Aminipila sp. CBA3637.</title>
        <authorList>
            <person name="Kim Y.B."/>
            <person name="Roh S.W."/>
        </authorList>
    </citation>
    <scope>NUCLEOTIDE SEQUENCE [LARGE SCALE GENOMIC DNA]</scope>
    <source>
        <strain evidence="2 3">CBA3637</strain>
    </source>
</reference>
<dbReference type="AlphaFoldDB" id="A0A6P1MK69"/>
<dbReference type="RefSeq" id="WP_162361796.1">
    <property type="nucleotide sequence ID" value="NZ_CP047591.1"/>
</dbReference>
<accession>A0A6P1MK69</accession>
<keyword evidence="1" id="KW-1133">Transmembrane helix</keyword>
<proteinExistence type="predicted"/>
<protein>
    <submittedName>
        <fullName evidence="2">Uncharacterized protein</fullName>
    </submittedName>
</protein>
<sequence>MDTKLKNFSNNTAIRILTLIMCVMLFTATLIGSIATVIGLQKAGRSFTLDEILVLRITLKVVIYRKNSIRILQRFYI</sequence>
<name>A0A6P1MK69_9FIRM</name>
<evidence type="ECO:0000313" key="3">
    <source>
        <dbReference type="Proteomes" id="UP000463883"/>
    </source>
</evidence>
<keyword evidence="3" id="KW-1185">Reference proteome</keyword>
<keyword evidence="1" id="KW-0472">Membrane</keyword>
<dbReference type="KEGG" id="amic:Ami3637_06100"/>
<dbReference type="EMBL" id="CP047591">
    <property type="protein sequence ID" value="QHI72026.1"/>
    <property type="molecule type" value="Genomic_DNA"/>
</dbReference>
<evidence type="ECO:0000256" key="1">
    <source>
        <dbReference type="SAM" id="Phobius"/>
    </source>
</evidence>
<organism evidence="2 3">
    <name type="scientific">Aminipila terrae</name>
    <dbReference type="NCBI Taxonomy" id="2697030"/>
    <lineage>
        <taxon>Bacteria</taxon>
        <taxon>Bacillati</taxon>
        <taxon>Bacillota</taxon>
        <taxon>Clostridia</taxon>
        <taxon>Peptostreptococcales</taxon>
        <taxon>Anaerovoracaceae</taxon>
        <taxon>Aminipila</taxon>
    </lineage>
</organism>